<comment type="pathway">
    <text evidence="3">Amino-acid biosynthesis; L-histidine biosynthesis; L-histidine from 5-phospho-alpha-D-ribose 1-diphosphate: step 4/9.</text>
</comment>
<dbReference type="GO" id="GO:0005737">
    <property type="term" value="C:cytoplasm"/>
    <property type="evidence" value="ECO:0007669"/>
    <property type="project" value="UniProtKB-SubCell"/>
</dbReference>
<dbReference type="PANTHER" id="PTHR43090:SF2">
    <property type="entry name" value="1-(5-PHOSPHORIBOSYL)-5-[(5-PHOSPHORIBOSYLAMINO)METHYLIDENEAMINO] IMIDAZOLE-4-CARBOXAMIDE ISOMERASE"/>
    <property type="match status" value="1"/>
</dbReference>
<evidence type="ECO:0000256" key="3">
    <source>
        <dbReference type="ARBA" id="ARBA00005133"/>
    </source>
</evidence>
<organism evidence="10">
    <name type="scientific">freshwater metagenome</name>
    <dbReference type="NCBI Taxonomy" id="449393"/>
    <lineage>
        <taxon>unclassified sequences</taxon>
        <taxon>metagenomes</taxon>
        <taxon>ecological metagenomes</taxon>
    </lineage>
</organism>
<evidence type="ECO:0000256" key="5">
    <source>
        <dbReference type="ARBA" id="ARBA00012550"/>
    </source>
</evidence>
<accession>A0A6J6DBF6</accession>
<evidence type="ECO:0000256" key="8">
    <source>
        <dbReference type="ARBA" id="ARBA00023102"/>
    </source>
</evidence>
<reference evidence="10" key="1">
    <citation type="submission" date="2020-05" db="EMBL/GenBank/DDBJ databases">
        <authorList>
            <person name="Chiriac C."/>
            <person name="Salcher M."/>
            <person name="Ghai R."/>
            <person name="Kavagutti S V."/>
        </authorList>
    </citation>
    <scope>NUCLEOTIDE SEQUENCE</scope>
</reference>
<dbReference type="Gene3D" id="3.20.20.70">
    <property type="entry name" value="Aldolase class I"/>
    <property type="match status" value="1"/>
</dbReference>
<dbReference type="UniPathway" id="UPA00031">
    <property type="reaction ID" value="UER00009"/>
</dbReference>
<keyword evidence="9" id="KW-0413">Isomerase</keyword>
<dbReference type="GO" id="GO:0003949">
    <property type="term" value="F:1-(5-phosphoribosyl)-5-[(5-phosphoribosylamino)methylideneamino]imidazole-4-carboxamide isomerase activity"/>
    <property type="evidence" value="ECO:0007669"/>
    <property type="project" value="UniProtKB-EC"/>
</dbReference>
<dbReference type="GO" id="GO:0000105">
    <property type="term" value="P:L-histidine biosynthetic process"/>
    <property type="evidence" value="ECO:0007669"/>
    <property type="project" value="UniProtKB-UniPathway"/>
</dbReference>
<protein>
    <recommendedName>
        <fullName evidence="5">1-(5-phosphoribosyl)-5-[(5-phosphoribosylamino)methylideneamino]imidazole-4-carboxamideisomerase</fullName>
        <ecNumber evidence="5">5.3.1.16</ecNumber>
    </recommendedName>
</protein>
<evidence type="ECO:0000256" key="6">
    <source>
        <dbReference type="ARBA" id="ARBA00022490"/>
    </source>
</evidence>
<dbReference type="EC" id="5.3.1.16" evidence="5"/>
<keyword evidence="7" id="KW-0028">Amino-acid biosynthesis</keyword>
<dbReference type="InterPro" id="IPR023016">
    <property type="entry name" value="HisA/PriA"/>
</dbReference>
<evidence type="ECO:0000256" key="1">
    <source>
        <dbReference type="ARBA" id="ARBA00000901"/>
    </source>
</evidence>
<comment type="similarity">
    <text evidence="4">Belongs to the HisA/HisF family.</text>
</comment>
<keyword evidence="6" id="KW-0963">Cytoplasm</keyword>
<name>A0A6J6DBF6_9ZZZZ</name>
<dbReference type="Pfam" id="PF00977">
    <property type="entry name" value="His_biosynth"/>
    <property type="match status" value="1"/>
</dbReference>
<dbReference type="PANTHER" id="PTHR43090">
    <property type="entry name" value="1-(5-PHOSPHORIBOSYL)-5-[(5-PHOSPHORIBOSYLAMINO)METHYLIDENEAMINO] IMIDAZOLE-4-CARBOXAMIDE ISOMERASE"/>
    <property type="match status" value="1"/>
</dbReference>
<dbReference type="CDD" id="cd04732">
    <property type="entry name" value="HisA"/>
    <property type="match status" value="1"/>
</dbReference>
<dbReference type="InterPro" id="IPR013785">
    <property type="entry name" value="Aldolase_TIM"/>
</dbReference>
<sequence length="252" mass="26881">MRETTEKMSSQPPLTIIPAIDIKGGRAVRLHQGRASQVTDYGDPVERAYEFERTGARWLHVVDLDAAFGAGDNRGIVESIVAKVDISVEVSGGLRDSDSVARALDTGAHRVTLGTAAVENPTWAASMIEKYTDRIVIGLDVRDGLVATHGWTKSAGPMVELIKRFEEVGCRTYMVTDISKDGTLTGPNLELLRESAALTSGAIIASGGVASLEDIASLRELVSVGVEGVIIGKAFYEGFFTVAEACEVAERS</sequence>
<dbReference type="FunFam" id="3.20.20.70:FF:000009">
    <property type="entry name" value="1-(5-phosphoribosyl)-5-[(5-phosphoribosylamino)methylideneamino] imidazole-4-carboxamide isomerase"/>
    <property type="match status" value="1"/>
</dbReference>
<dbReference type="HAMAP" id="MF_01014">
    <property type="entry name" value="HisA"/>
    <property type="match status" value="1"/>
</dbReference>
<dbReference type="InterPro" id="IPR006063">
    <property type="entry name" value="HisA_bact_arch"/>
</dbReference>
<dbReference type="EMBL" id="CAEZTJ010000012">
    <property type="protein sequence ID" value="CAB4561271.1"/>
    <property type="molecule type" value="Genomic_DNA"/>
</dbReference>
<evidence type="ECO:0000256" key="2">
    <source>
        <dbReference type="ARBA" id="ARBA00004496"/>
    </source>
</evidence>
<keyword evidence="8" id="KW-0368">Histidine biosynthesis</keyword>
<dbReference type="InterPro" id="IPR011060">
    <property type="entry name" value="RibuloseP-bd_barrel"/>
</dbReference>
<gene>
    <name evidence="10" type="ORF">UFOPK1650_00191</name>
</gene>
<evidence type="ECO:0000256" key="9">
    <source>
        <dbReference type="ARBA" id="ARBA00023235"/>
    </source>
</evidence>
<dbReference type="InterPro" id="IPR044524">
    <property type="entry name" value="Isoase_HisA-like"/>
</dbReference>
<proteinExistence type="inferred from homology"/>
<comment type="subcellular location">
    <subcellularLocation>
        <location evidence="2">Cytoplasm</location>
    </subcellularLocation>
</comment>
<evidence type="ECO:0000256" key="7">
    <source>
        <dbReference type="ARBA" id="ARBA00022605"/>
    </source>
</evidence>
<evidence type="ECO:0000256" key="4">
    <source>
        <dbReference type="ARBA" id="ARBA00009667"/>
    </source>
</evidence>
<dbReference type="GO" id="GO:0000162">
    <property type="term" value="P:L-tryptophan biosynthetic process"/>
    <property type="evidence" value="ECO:0007669"/>
    <property type="project" value="TreeGrafter"/>
</dbReference>
<evidence type="ECO:0000313" key="10">
    <source>
        <dbReference type="EMBL" id="CAB4561271.1"/>
    </source>
</evidence>
<comment type="catalytic activity">
    <reaction evidence="1">
        <text>1-(5-phospho-beta-D-ribosyl)-5-[(5-phospho-beta-D-ribosylamino)methylideneamino]imidazole-4-carboxamide = 5-[(5-phospho-1-deoxy-D-ribulos-1-ylimino)methylamino]-1-(5-phospho-beta-D-ribosyl)imidazole-4-carboxamide</text>
        <dbReference type="Rhea" id="RHEA:15469"/>
        <dbReference type="ChEBI" id="CHEBI:58435"/>
        <dbReference type="ChEBI" id="CHEBI:58525"/>
        <dbReference type="EC" id="5.3.1.16"/>
    </reaction>
</comment>
<dbReference type="InterPro" id="IPR006062">
    <property type="entry name" value="His_biosynth"/>
</dbReference>
<dbReference type="AlphaFoldDB" id="A0A6J6DBF6"/>
<dbReference type="SUPFAM" id="SSF51366">
    <property type="entry name" value="Ribulose-phoshate binding barrel"/>
    <property type="match status" value="1"/>
</dbReference>
<dbReference type="NCBIfam" id="TIGR00007">
    <property type="entry name" value="1-(5-phosphoribosyl)-5-[(5-phosphoribosylamino)methylideneamino]imidazole-4-carboxamide isomerase"/>
    <property type="match status" value="1"/>
</dbReference>